<gene>
    <name evidence="1" type="ORF">F4553_000258</name>
</gene>
<evidence type="ECO:0000313" key="1">
    <source>
        <dbReference type="EMBL" id="MBB5866879.1"/>
    </source>
</evidence>
<organism evidence="1 2">
    <name type="scientific">Allocatelliglobosispora scoriae</name>
    <dbReference type="NCBI Taxonomy" id="643052"/>
    <lineage>
        <taxon>Bacteria</taxon>
        <taxon>Bacillati</taxon>
        <taxon>Actinomycetota</taxon>
        <taxon>Actinomycetes</taxon>
        <taxon>Micromonosporales</taxon>
        <taxon>Micromonosporaceae</taxon>
        <taxon>Allocatelliglobosispora</taxon>
    </lineage>
</organism>
<dbReference type="Proteomes" id="UP000587527">
    <property type="component" value="Unassembled WGS sequence"/>
</dbReference>
<protein>
    <submittedName>
        <fullName evidence="1">Uncharacterized protein</fullName>
    </submittedName>
</protein>
<dbReference type="RefSeq" id="WP_184831007.1">
    <property type="nucleotide sequence ID" value="NZ_JACHMN010000001.1"/>
</dbReference>
<name>A0A841BI83_9ACTN</name>
<sequence>MTSPSTPLVPGWGPLTYELGRAASPVAVHFTTRYPYAKAVQHRYRDSAGPILIGSAGAHPGTLGTAFDWAVRFQLHPFPSPDLALAGVWRRSPALADAAMDLILRLGIAVDDDGAAGVATFTGPAAGSTADRELLLRGCWALALLTEVFRIGGVHPQSALAALDGGGRIDADDLLAIAPTAAVDELGQLADLAATALVAPIAQRTGVWALGPAFEGSRLMAADADFIAGGLLVEMKSGLGGKRADGTRRLGLDGSTLYQLLGYALLDFADEYALDSVAVYAARYGHLARWPLAELLRELTGRATDLATERAALRSVLLPVLDIG</sequence>
<keyword evidence="2" id="KW-1185">Reference proteome</keyword>
<accession>A0A841BI83</accession>
<dbReference type="EMBL" id="JACHMN010000001">
    <property type="protein sequence ID" value="MBB5866879.1"/>
    <property type="molecule type" value="Genomic_DNA"/>
</dbReference>
<comment type="caution">
    <text evidence="1">The sequence shown here is derived from an EMBL/GenBank/DDBJ whole genome shotgun (WGS) entry which is preliminary data.</text>
</comment>
<evidence type="ECO:0000313" key="2">
    <source>
        <dbReference type="Proteomes" id="UP000587527"/>
    </source>
</evidence>
<reference evidence="1 2" key="1">
    <citation type="submission" date="2020-08" db="EMBL/GenBank/DDBJ databases">
        <title>Sequencing the genomes of 1000 actinobacteria strains.</title>
        <authorList>
            <person name="Klenk H.-P."/>
        </authorList>
    </citation>
    <scope>NUCLEOTIDE SEQUENCE [LARGE SCALE GENOMIC DNA]</scope>
    <source>
        <strain evidence="1 2">DSM 45362</strain>
    </source>
</reference>
<dbReference type="AlphaFoldDB" id="A0A841BI83"/>
<proteinExistence type="predicted"/>